<organism evidence="3 4">
    <name type="scientific">Rhizopogon vinicolor AM-OR11-026</name>
    <dbReference type="NCBI Taxonomy" id="1314800"/>
    <lineage>
        <taxon>Eukaryota</taxon>
        <taxon>Fungi</taxon>
        <taxon>Dikarya</taxon>
        <taxon>Basidiomycota</taxon>
        <taxon>Agaricomycotina</taxon>
        <taxon>Agaricomycetes</taxon>
        <taxon>Agaricomycetidae</taxon>
        <taxon>Boletales</taxon>
        <taxon>Suillineae</taxon>
        <taxon>Rhizopogonaceae</taxon>
        <taxon>Rhizopogon</taxon>
    </lineage>
</organism>
<evidence type="ECO:0000313" key="4">
    <source>
        <dbReference type="Proteomes" id="UP000092154"/>
    </source>
</evidence>
<dbReference type="AlphaFoldDB" id="A0A1B7MT71"/>
<feature type="domain" description="Homing endonuclease LAGLIDADG" evidence="2">
    <location>
        <begin position="33"/>
        <end position="90"/>
    </location>
</feature>
<evidence type="ECO:0000313" key="3">
    <source>
        <dbReference type="EMBL" id="OAX35770.1"/>
    </source>
</evidence>
<dbReference type="OrthoDB" id="5424169at2759"/>
<evidence type="ECO:0000256" key="1">
    <source>
        <dbReference type="ARBA" id="ARBA00002670"/>
    </source>
</evidence>
<accession>A0A1B7MT71</accession>
<dbReference type="Gene3D" id="3.10.28.10">
    <property type="entry name" value="Homing endonucleases"/>
    <property type="match status" value="2"/>
</dbReference>
<feature type="domain" description="Homing endonuclease LAGLIDADG" evidence="2">
    <location>
        <begin position="91"/>
        <end position="165"/>
    </location>
</feature>
<dbReference type="InParanoid" id="A0A1B7MT71"/>
<name>A0A1B7MT71_9AGAM</name>
<dbReference type="GO" id="GO:0005739">
    <property type="term" value="C:mitochondrion"/>
    <property type="evidence" value="ECO:0007669"/>
    <property type="project" value="UniProtKB-ARBA"/>
</dbReference>
<dbReference type="SUPFAM" id="SSF55608">
    <property type="entry name" value="Homing endonucleases"/>
    <property type="match status" value="2"/>
</dbReference>
<dbReference type="STRING" id="1314800.A0A1B7MT71"/>
<dbReference type="EMBL" id="KV448469">
    <property type="protein sequence ID" value="OAX35770.1"/>
    <property type="molecule type" value="Genomic_DNA"/>
</dbReference>
<gene>
    <name evidence="3" type="ORF">K503DRAFT_696390</name>
</gene>
<comment type="function">
    <text evidence="1">Mitochondrial DNA endonuclease involved in intron homing.</text>
</comment>
<sequence>MGFKRNYQIKFPSKQLKFFSFLHSDSRLNPWFITGLIDAEGTFTIMIDKNQKRKQGWRVQAKFQIGLHERDLSLLLQVREFFGDKGSIGKIIQLIFKISQHQRDKNLLKLIAKYLNCGAVYSHSEKAFEFKVGKFIEIKNKIIPIFKAHSIQGIKQLDYQDFCEIANLVAEDKHLSLTGLAKIQLIKDRMNTKRV</sequence>
<dbReference type="Pfam" id="PF00961">
    <property type="entry name" value="LAGLIDADG_1"/>
    <property type="match status" value="2"/>
</dbReference>
<dbReference type="InterPro" id="IPR051289">
    <property type="entry name" value="LAGLIDADG_Endonuclease"/>
</dbReference>
<reference evidence="3 4" key="1">
    <citation type="submission" date="2016-06" db="EMBL/GenBank/DDBJ databases">
        <title>Comparative genomics of the ectomycorrhizal sister species Rhizopogon vinicolor and Rhizopogon vesiculosus (Basidiomycota: Boletales) reveals a divergence of the mating type B locus.</title>
        <authorList>
            <consortium name="DOE Joint Genome Institute"/>
            <person name="Mujic A.B."/>
            <person name="Kuo A."/>
            <person name="Tritt A."/>
            <person name="Lipzen A."/>
            <person name="Chen C."/>
            <person name="Johnson J."/>
            <person name="Sharma A."/>
            <person name="Barry K."/>
            <person name="Grigoriev I.V."/>
            <person name="Spatafora J.W."/>
        </authorList>
    </citation>
    <scope>NUCLEOTIDE SEQUENCE [LARGE SCALE GENOMIC DNA]</scope>
    <source>
        <strain evidence="3 4">AM-OR11-026</strain>
    </source>
</reference>
<dbReference type="PANTHER" id="PTHR36181:SF4">
    <property type="entry name" value="LAGLIDADG ENDONUCLEASE"/>
    <property type="match status" value="1"/>
</dbReference>
<dbReference type="InterPro" id="IPR004860">
    <property type="entry name" value="LAGLIDADG_dom"/>
</dbReference>
<proteinExistence type="predicted"/>
<protein>
    <recommendedName>
        <fullName evidence="2">Homing endonuclease LAGLIDADG domain-containing protein</fullName>
    </recommendedName>
</protein>
<dbReference type="Proteomes" id="UP000092154">
    <property type="component" value="Unassembled WGS sequence"/>
</dbReference>
<keyword evidence="4" id="KW-1185">Reference proteome</keyword>
<dbReference type="PANTHER" id="PTHR36181">
    <property type="entry name" value="INTRON-ENCODED ENDONUCLEASE AI3-RELATED"/>
    <property type="match status" value="1"/>
</dbReference>
<dbReference type="InterPro" id="IPR027434">
    <property type="entry name" value="Homing_endonucl"/>
</dbReference>
<evidence type="ECO:0000259" key="2">
    <source>
        <dbReference type="Pfam" id="PF00961"/>
    </source>
</evidence>
<dbReference type="GO" id="GO:0004519">
    <property type="term" value="F:endonuclease activity"/>
    <property type="evidence" value="ECO:0007669"/>
    <property type="project" value="InterPro"/>
</dbReference>